<evidence type="ECO:0000313" key="2">
    <source>
        <dbReference type="EMBL" id="OSX78400.1"/>
    </source>
</evidence>
<evidence type="ECO:0000313" key="3">
    <source>
        <dbReference type="Proteomes" id="UP000218209"/>
    </source>
</evidence>
<protein>
    <submittedName>
        <fullName evidence="2">Uncharacterized protein</fullName>
    </submittedName>
</protein>
<accession>A0A1X6PCC5</accession>
<dbReference type="GO" id="GO:0006357">
    <property type="term" value="P:regulation of transcription by RNA polymerase II"/>
    <property type="evidence" value="ECO:0007669"/>
    <property type="project" value="TreeGrafter"/>
</dbReference>
<feature type="compositionally biased region" description="Pro residues" evidence="1">
    <location>
        <begin position="16"/>
        <end position="37"/>
    </location>
</feature>
<dbReference type="Gene3D" id="3.30.420.40">
    <property type="match status" value="1"/>
</dbReference>
<dbReference type="PANTHER" id="PTHR30005">
    <property type="entry name" value="EXOPOLYPHOSPHATASE"/>
    <property type="match status" value="1"/>
</dbReference>
<dbReference type="SUPFAM" id="SSF53067">
    <property type="entry name" value="Actin-like ATPase domain"/>
    <property type="match status" value="1"/>
</dbReference>
<evidence type="ECO:0000256" key="1">
    <source>
        <dbReference type="SAM" id="MobiDB-lite"/>
    </source>
</evidence>
<dbReference type="InterPro" id="IPR043129">
    <property type="entry name" value="ATPase_NBD"/>
</dbReference>
<sequence>MTLMVSDAYVPVWGRPPAPPSAPVSVPRPPPPPPPPGAAGAGGGDAASAAGVAPFSTLVALGTPPAAGLCRVGGGGGSLDGFPSTFSVSDGVPSTAGSSPLSVASSLDSAACSLPPLPPLSSIVAAVAPDEVCGGGGVHSPPPLVGLVRRGALDVGTSSHKLMVVDVHPASGTVLPVAAYEVRVPLGTSMLAAADAADGGGGGVTAAAVTDGACTLPPAALAASAAALASLTAAAAAAGVPPGGVAGVATAAFRRSANGAAYVAAVGDRLGIRLAVVGAAAEGELAMLTVAAALGVAAPSADGVGGRVPPGLVVWDSGGAVGALLRSLAARVAADAGGGDASAADRVVATIRNADGAVVGLGGERSLFAIAVGAVGGGDAPFTDADVEAALWAMAAQLPGPWRRRRGRRRGTPAAEFGAAAAAVGGDAPPPPPSGPQVEHCVVRLALLLTVMRHLGVRRVRYVPATGVCGGVALWGRLWGSATTAADAAWA</sequence>
<dbReference type="PANTHER" id="PTHR30005:SF0">
    <property type="entry name" value="RETROGRADE REGULATION PROTEIN 2"/>
    <property type="match status" value="1"/>
</dbReference>
<name>A0A1X6PCC5_PORUM</name>
<dbReference type="EMBL" id="KV918814">
    <property type="protein sequence ID" value="OSX78400.1"/>
    <property type="molecule type" value="Genomic_DNA"/>
</dbReference>
<reference evidence="2 3" key="1">
    <citation type="submission" date="2017-03" db="EMBL/GenBank/DDBJ databases">
        <title>WGS assembly of Porphyra umbilicalis.</title>
        <authorList>
            <person name="Brawley S.H."/>
            <person name="Blouin N.A."/>
            <person name="Ficko-Blean E."/>
            <person name="Wheeler G.L."/>
            <person name="Lohr M."/>
            <person name="Goodson H.V."/>
            <person name="Jenkins J.W."/>
            <person name="Blaby-Haas C.E."/>
            <person name="Helliwell K.E."/>
            <person name="Chan C."/>
            <person name="Marriage T."/>
            <person name="Bhattacharya D."/>
            <person name="Klein A.S."/>
            <person name="Badis Y."/>
            <person name="Brodie J."/>
            <person name="Cao Y."/>
            <person name="Collen J."/>
            <person name="Dittami S.M."/>
            <person name="Gachon C.M."/>
            <person name="Green B.R."/>
            <person name="Karpowicz S."/>
            <person name="Kim J.W."/>
            <person name="Kudahl U."/>
            <person name="Lin S."/>
            <person name="Michel G."/>
            <person name="Mittag M."/>
            <person name="Olson B.J."/>
            <person name="Pangilinan J."/>
            <person name="Peng Y."/>
            <person name="Qiu H."/>
            <person name="Shu S."/>
            <person name="Singer J.T."/>
            <person name="Smith A.G."/>
            <person name="Sprecher B.N."/>
            <person name="Wagner V."/>
            <person name="Wang W."/>
            <person name="Wang Z.-Y."/>
            <person name="Yan J."/>
            <person name="Yarish C."/>
            <person name="Zoeuner-Riek S."/>
            <person name="Zhuang Y."/>
            <person name="Zou Y."/>
            <person name="Lindquist E.A."/>
            <person name="Grimwood J."/>
            <person name="Barry K."/>
            <person name="Rokhsar D.S."/>
            <person name="Schmutz J."/>
            <person name="Stiller J.W."/>
            <person name="Grossman A.R."/>
            <person name="Prochnik S.E."/>
        </authorList>
    </citation>
    <scope>NUCLEOTIDE SEQUENCE [LARGE SCALE GENOMIC DNA]</scope>
    <source>
        <strain evidence="2">4086291</strain>
    </source>
</reference>
<dbReference type="InterPro" id="IPR050273">
    <property type="entry name" value="GppA/Ppx_hydrolase"/>
</dbReference>
<gene>
    <name evidence="2" type="ORF">BU14_0111s0069</name>
</gene>
<dbReference type="Proteomes" id="UP000218209">
    <property type="component" value="Unassembled WGS sequence"/>
</dbReference>
<dbReference type="AlphaFoldDB" id="A0A1X6PCC5"/>
<feature type="region of interest" description="Disordered" evidence="1">
    <location>
        <begin position="16"/>
        <end position="46"/>
    </location>
</feature>
<proteinExistence type="predicted"/>
<organism evidence="2 3">
    <name type="scientific">Porphyra umbilicalis</name>
    <name type="common">Purple laver</name>
    <name type="synonym">Red alga</name>
    <dbReference type="NCBI Taxonomy" id="2786"/>
    <lineage>
        <taxon>Eukaryota</taxon>
        <taxon>Rhodophyta</taxon>
        <taxon>Bangiophyceae</taxon>
        <taxon>Bangiales</taxon>
        <taxon>Bangiaceae</taxon>
        <taxon>Porphyra</taxon>
    </lineage>
</organism>
<keyword evidence="3" id="KW-1185">Reference proteome</keyword>